<evidence type="ECO:0000256" key="6">
    <source>
        <dbReference type="PROSITE-ProRule" id="PRU00284"/>
    </source>
</evidence>
<comment type="subcellular location">
    <subcellularLocation>
        <location evidence="1">Cell membrane</location>
    </subcellularLocation>
</comment>
<dbReference type="Pfam" id="PF00015">
    <property type="entry name" value="MCPsignal"/>
    <property type="match status" value="1"/>
</dbReference>
<dbReference type="PROSITE" id="PS50885">
    <property type="entry name" value="HAMP"/>
    <property type="match status" value="1"/>
</dbReference>
<protein>
    <submittedName>
        <fullName evidence="10">Methyl-accepting chemotaxis protein</fullName>
    </submittedName>
</protein>
<reference evidence="11" key="1">
    <citation type="journal article" date="2019" name="Int. J. Syst. Evol. Microbiol.">
        <title>The Global Catalogue of Microorganisms (GCM) 10K type strain sequencing project: providing services to taxonomists for standard genome sequencing and annotation.</title>
        <authorList>
            <consortium name="The Broad Institute Genomics Platform"/>
            <consortium name="The Broad Institute Genome Sequencing Center for Infectious Disease"/>
            <person name="Wu L."/>
            <person name="Ma J."/>
        </authorList>
    </citation>
    <scope>NUCLEOTIDE SEQUENCE [LARGE SCALE GENOMIC DNA]</scope>
    <source>
        <strain evidence="11">KACC 11904</strain>
    </source>
</reference>
<sequence length="588" mass="63644">MKFKMNLKLAQRVKNVNFSMTMLRHLQLRSKLLLMNAMAILFLLIVGLVGYFYMDKMAGNSTRMYEESLLSVKWGNQLKANFNDLESNLLEMMLTIDVKYKGKLKAQLDEGIKTNNDLVTKLGQIPMTAEEKAAYDAFEEQNAKYREVSSAAIEHATQNNQVAYQVYNTQVSPQGSQTVEALGKLVALKEAAAEQFQQTNKSDSTVSHTVIIVTIIIAMIILTVNALALNMIITTPIRALQEKMEKAASGDLSVKGNYPYRDEVGKLTGSFNVMTESLRTLVSQIADNALTLSASSEELLASSEQSSMAAKQVATYSLQLAQDFEKQFSGVNQANEAVHQMLQSTKQIDVSAQEVAILVGQATTAAQNGKQSVLSISDQMREIAEASGEVGTVVEELGKNAHAIGKIVGVINEIATQTNLLSLNAAIEAARAGEAGRGFAVVAGEVRKLAEQSSSSARDITNLVATIQRQINHAVVSMQAGAGKVKEGLTISEQVQESFVHIEESVEMVNAKVEDVNQSIHHLAAANVRIEEVMGVVSAVSETGISVSQETAAASQEQMSTTEEIENSAKSLAGLAEELQLSLQKFTV</sequence>
<evidence type="ECO:0000256" key="4">
    <source>
        <dbReference type="ARBA" id="ARBA00023224"/>
    </source>
</evidence>
<evidence type="ECO:0000256" key="7">
    <source>
        <dbReference type="SAM" id="Phobius"/>
    </source>
</evidence>
<dbReference type="CDD" id="cd11386">
    <property type="entry name" value="MCP_signal"/>
    <property type="match status" value="1"/>
</dbReference>
<dbReference type="Pfam" id="PF00672">
    <property type="entry name" value="HAMP"/>
    <property type="match status" value="1"/>
</dbReference>
<evidence type="ECO:0000313" key="10">
    <source>
        <dbReference type="EMBL" id="MFC5447170.1"/>
    </source>
</evidence>
<feature type="transmembrane region" description="Helical" evidence="7">
    <location>
        <begin position="210"/>
        <end position="233"/>
    </location>
</feature>
<dbReference type="CDD" id="cd19411">
    <property type="entry name" value="MCP2201-like_sensor"/>
    <property type="match status" value="1"/>
</dbReference>
<dbReference type="Pfam" id="PF12729">
    <property type="entry name" value="4HB_MCP_1"/>
    <property type="match status" value="1"/>
</dbReference>
<keyword evidence="7" id="KW-1133">Transmembrane helix</keyword>
<dbReference type="PANTHER" id="PTHR32089:SF112">
    <property type="entry name" value="LYSOZYME-LIKE PROTEIN-RELATED"/>
    <property type="match status" value="1"/>
</dbReference>
<dbReference type="RefSeq" id="WP_270878377.1">
    <property type="nucleotide sequence ID" value="NZ_JAQFVF010000019.1"/>
</dbReference>
<evidence type="ECO:0000313" key="11">
    <source>
        <dbReference type="Proteomes" id="UP001596044"/>
    </source>
</evidence>
<dbReference type="InterPro" id="IPR004089">
    <property type="entry name" value="MCPsignal_dom"/>
</dbReference>
<gene>
    <name evidence="10" type="ORF">ACFPOG_02795</name>
</gene>
<dbReference type="PRINTS" id="PR00260">
    <property type="entry name" value="CHEMTRNSDUCR"/>
</dbReference>
<feature type="domain" description="HAMP" evidence="9">
    <location>
        <begin position="231"/>
        <end position="283"/>
    </location>
</feature>
<dbReference type="InterPro" id="IPR024478">
    <property type="entry name" value="HlyB_4HB_MCP"/>
</dbReference>
<dbReference type="Gene3D" id="1.10.287.950">
    <property type="entry name" value="Methyl-accepting chemotaxis protein"/>
    <property type="match status" value="1"/>
</dbReference>
<dbReference type="InterPro" id="IPR047347">
    <property type="entry name" value="YvaQ-like_sensor"/>
</dbReference>
<evidence type="ECO:0000259" key="8">
    <source>
        <dbReference type="PROSITE" id="PS50111"/>
    </source>
</evidence>
<dbReference type="SUPFAM" id="SSF58104">
    <property type="entry name" value="Methyl-accepting chemotaxis protein (MCP) signaling domain"/>
    <property type="match status" value="1"/>
</dbReference>
<dbReference type="InterPro" id="IPR003660">
    <property type="entry name" value="HAMP_dom"/>
</dbReference>
<keyword evidence="7" id="KW-0812">Transmembrane</keyword>
<dbReference type="PROSITE" id="PS50111">
    <property type="entry name" value="CHEMOTAXIS_TRANSDUC_2"/>
    <property type="match status" value="1"/>
</dbReference>
<evidence type="ECO:0000256" key="3">
    <source>
        <dbReference type="ARBA" id="ARBA00023136"/>
    </source>
</evidence>
<keyword evidence="11" id="KW-1185">Reference proteome</keyword>
<keyword evidence="3 7" id="KW-0472">Membrane</keyword>
<feature type="domain" description="Methyl-accepting transducer" evidence="8">
    <location>
        <begin position="302"/>
        <end position="573"/>
    </location>
</feature>
<dbReference type="SMART" id="SM00304">
    <property type="entry name" value="HAMP"/>
    <property type="match status" value="1"/>
</dbReference>
<dbReference type="Proteomes" id="UP001596044">
    <property type="component" value="Unassembled WGS sequence"/>
</dbReference>
<accession>A0ABW0K1T3</accession>
<proteinExistence type="inferred from homology"/>
<name>A0ABW0K1T3_9BACL</name>
<comment type="similarity">
    <text evidence="5">Belongs to the methyl-accepting chemotaxis (MCP) protein family.</text>
</comment>
<evidence type="ECO:0000256" key="1">
    <source>
        <dbReference type="ARBA" id="ARBA00004236"/>
    </source>
</evidence>
<dbReference type="SMART" id="SM00283">
    <property type="entry name" value="MA"/>
    <property type="match status" value="1"/>
</dbReference>
<evidence type="ECO:0000256" key="2">
    <source>
        <dbReference type="ARBA" id="ARBA00022475"/>
    </source>
</evidence>
<dbReference type="InterPro" id="IPR004090">
    <property type="entry name" value="Chemotax_Me-accpt_rcpt"/>
</dbReference>
<keyword evidence="4 6" id="KW-0807">Transducer</keyword>
<evidence type="ECO:0000256" key="5">
    <source>
        <dbReference type="ARBA" id="ARBA00029447"/>
    </source>
</evidence>
<dbReference type="PANTHER" id="PTHR32089">
    <property type="entry name" value="METHYL-ACCEPTING CHEMOTAXIS PROTEIN MCPB"/>
    <property type="match status" value="1"/>
</dbReference>
<organism evidence="10 11">
    <name type="scientific">Paenibacillus aestuarii</name>
    <dbReference type="NCBI Taxonomy" id="516965"/>
    <lineage>
        <taxon>Bacteria</taxon>
        <taxon>Bacillati</taxon>
        <taxon>Bacillota</taxon>
        <taxon>Bacilli</taxon>
        <taxon>Bacillales</taxon>
        <taxon>Paenibacillaceae</taxon>
        <taxon>Paenibacillus</taxon>
    </lineage>
</organism>
<evidence type="ECO:0000259" key="9">
    <source>
        <dbReference type="PROSITE" id="PS50885"/>
    </source>
</evidence>
<keyword evidence="2" id="KW-1003">Cell membrane</keyword>
<feature type="transmembrane region" description="Helical" evidence="7">
    <location>
        <begin position="32"/>
        <end position="54"/>
    </location>
</feature>
<dbReference type="CDD" id="cd06225">
    <property type="entry name" value="HAMP"/>
    <property type="match status" value="1"/>
</dbReference>
<dbReference type="EMBL" id="JBHSMJ010000006">
    <property type="protein sequence ID" value="MFC5447170.1"/>
    <property type="molecule type" value="Genomic_DNA"/>
</dbReference>
<comment type="caution">
    <text evidence="10">The sequence shown here is derived from an EMBL/GenBank/DDBJ whole genome shotgun (WGS) entry which is preliminary data.</text>
</comment>